<accession>G0GD39</accession>
<dbReference type="STRING" id="869211.Spith_1856"/>
<keyword evidence="2" id="KW-1185">Reference proteome</keyword>
<evidence type="ECO:0000313" key="1">
    <source>
        <dbReference type="EMBL" id="AEJ62114.1"/>
    </source>
</evidence>
<sequence length="67" mass="7456">MGMKRFGPVFRHLLAGYLSLFDLSGRTMFSIVRASGGPPRDRASLSRDWARVGRDLKTAMEQVGDGR</sequence>
<reference evidence="1 2" key="1">
    <citation type="submission" date="2011-06" db="EMBL/GenBank/DDBJ databases">
        <title>The complete genome of Spirochaeta thermophila DSM 6578.</title>
        <authorList>
            <consortium name="US DOE Joint Genome Institute (JGI-PGF)"/>
            <person name="Lucas S."/>
            <person name="Lapidus A."/>
            <person name="Bruce D."/>
            <person name="Goodwin L."/>
            <person name="Pitluck S."/>
            <person name="Peters L."/>
            <person name="Kyrpides N."/>
            <person name="Mavromatis K."/>
            <person name="Ivanova N."/>
            <person name="Mikailova N."/>
            <person name="Pagani I."/>
            <person name="Chertkov O."/>
            <person name="Detter J.C."/>
            <person name="Tapia R."/>
            <person name="Han C."/>
            <person name="Land M."/>
            <person name="Hauser L."/>
            <person name="Markowitz V."/>
            <person name="Cheng J.-F."/>
            <person name="Hugenholtz P."/>
            <person name="Woyke T."/>
            <person name="Wu D."/>
            <person name="Spring S."/>
            <person name="Merkhoffer B."/>
            <person name="Schneider S."/>
            <person name="Klenk H.-P."/>
            <person name="Eisen J.A."/>
        </authorList>
    </citation>
    <scope>NUCLEOTIDE SEQUENCE [LARGE SCALE GENOMIC DNA]</scope>
    <source>
        <strain evidence="2">ATCC 700085 / DSM 6578 / Z-1203</strain>
    </source>
</reference>
<dbReference type="EMBL" id="CP002903">
    <property type="protein sequence ID" value="AEJ62114.1"/>
    <property type="molecule type" value="Genomic_DNA"/>
</dbReference>
<dbReference type="KEGG" id="stq:Spith_1856"/>
<organism evidence="1 2">
    <name type="scientific">Winmispira thermophila (strain ATCC 700085 / DSM 6578 / Z-1203)</name>
    <name type="common">Spirochaeta thermophila</name>
    <dbReference type="NCBI Taxonomy" id="869211"/>
    <lineage>
        <taxon>Bacteria</taxon>
        <taxon>Pseudomonadati</taxon>
        <taxon>Spirochaetota</taxon>
        <taxon>Spirochaetia</taxon>
        <taxon>Winmispirales</taxon>
        <taxon>Winmispiraceae</taxon>
        <taxon>Winmispira</taxon>
    </lineage>
</organism>
<gene>
    <name evidence="1" type="ordered locus">Spith_1856</name>
</gene>
<name>G0GD39_WINT7</name>
<evidence type="ECO:0000313" key="2">
    <source>
        <dbReference type="Proteomes" id="UP000007254"/>
    </source>
</evidence>
<dbReference type="Proteomes" id="UP000007254">
    <property type="component" value="Chromosome"/>
</dbReference>
<dbReference type="AlphaFoldDB" id="G0GD39"/>
<protein>
    <submittedName>
        <fullName evidence="1">Uncharacterized protein</fullName>
    </submittedName>
</protein>
<proteinExistence type="predicted"/>
<dbReference type="HOGENOM" id="CLU_2847632_0_0_12"/>